<sequence length="120" mass="13407">MKEGSGLHHVALNVPDINKKMNLFKNVFGMAVTEIDGPDECPRQVWFDGGIQLISHPEDKGCSIAHIALTSRELKNYVTASEEFGADTLPRGENWLHFPDRLVIELMCEAENRSEVKSGQ</sequence>
<evidence type="ECO:0000313" key="1">
    <source>
        <dbReference type="EMBL" id="VYT40800.1"/>
    </source>
</evidence>
<dbReference type="RefSeq" id="WP_002573682.1">
    <property type="nucleotide sequence ID" value="NZ_BAABZS010000001.1"/>
</dbReference>
<dbReference type="GeneID" id="23111101"/>
<reference evidence="1" key="1">
    <citation type="submission" date="2019-11" db="EMBL/GenBank/DDBJ databases">
        <authorList>
            <person name="Feng L."/>
        </authorList>
    </citation>
    <scope>NUCLEOTIDE SEQUENCE</scope>
    <source>
        <strain evidence="1">CbolteaeLFYP116</strain>
    </source>
</reference>
<dbReference type="EMBL" id="CACRTF010000016">
    <property type="protein sequence ID" value="VYT40800.1"/>
    <property type="molecule type" value="Genomic_DNA"/>
</dbReference>
<organism evidence="1">
    <name type="scientific">Enterocloster bolteae</name>
    <dbReference type="NCBI Taxonomy" id="208479"/>
    <lineage>
        <taxon>Bacteria</taxon>
        <taxon>Bacillati</taxon>
        <taxon>Bacillota</taxon>
        <taxon>Clostridia</taxon>
        <taxon>Lachnospirales</taxon>
        <taxon>Lachnospiraceae</taxon>
        <taxon>Enterocloster</taxon>
    </lineage>
</organism>
<evidence type="ECO:0008006" key="2">
    <source>
        <dbReference type="Google" id="ProtNLM"/>
    </source>
</evidence>
<dbReference type="Gene3D" id="3.10.180.10">
    <property type="entry name" value="2,3-Dihydroxybiphenyl 1,2-Dioxygenase, domain 1"/>
    <property type="match status" value="1"/>
</dbReference>
<dbReference type="AlphaFoldDB" id="A0A6N2WEZ0"/>
<accession>A0A6N2WEZ0</accession>
<dbReference type="SUPFAM" id="SSF54593">
    <property type="entry name" value="Glyoxalase/Bleomycin resistance protein/Dihydroxybiphenyl dioxygenase"/>
    <property type="match status" value="1"/>
</dbReference>
<dbReference type="InterPro" id="IPR029068">
    <property type="entry name" value="Glyas_Bleomycin-R_OHBP_Dase"/>
</dbReference>
<name>A0A6N2WEZ0_9FIRM</name>
<protein>
    <recommendedName>
        <fullName evidence="2">VOC family protein</fullName>
    </recommendedName>
</protein>
<gene>
    <name evidence="1" type="ORF">CBLFYP116_03534</name>
</gene>
<proteinExistence type="predicted"/>